<dbReference type="EMBL" id="CAJMWZ010003239">
    <property type="protein sequence ID" value="CAE6471744.1"/>
    <property type="molecule type" value="Genomic_DNA"/>
</dbReference>
<dbReference type="PANTHER" id="PTHR23051:SF0">
    <property type="entry name" value="SOLUTE CARRIER FAMILY 35 MEMBER F5"/>
    <property type="match status" value="1"/>
</dbReference>
<proteinExistence type="predicted"/>
<evidence type="ECO:0000313" key="8">
    <source>
        <dbReference type="Proteomes" id="UP000663850"/>
    </source>
</evidence>
<feature type="transmembrane region" description="Helical" evidence="6">
    <location>
        <begin position="272"/>
        <end position="291"/>
    </location>
</feature>
<feature type="transmembrane region" description="Helical" evidence="6">
    <location>
        <begin position="387"/>
        <end position="408"/>
    </location>
</feature>
<keyword evidence="2 6" id="KW-0812">Transmembrane</keyword>
<feature type="compositionally biased region" description="Acidic residues" evidence="5">
    <location>
        <begin position="189"/>
        <end position="198"/>
    </location>
</feature>
<keyword evidence="4 6" id="KW-0472">Membrane</keyword>
<evidence type="ECO:0000256" key="3">
    <source>
        <dbReference type="ARBA" id="ARBA00022989"/>
    </source>
</evidence>
<evidence type="ECO:0008006" key="9">
    <source>
        <dbReference type="Google" id="ProtNLM"/>
    </source>
</evidence>
<accession>A0A8H3C1X0</accession>
<feature type="compositionally biased region" description="Basic and acidic residues" evidence="5">
    <location>
        <begin position="555"/>
        <end position="571"/>
    </location>
</feature>
<feature type="region of interest" description="Disordered" evidence="5">
    <location>
        <begin position="189"/>
        <end position="209"/>
    </location>
</feature>
<organism evidence="7 8">
    <name type="scientific">Rhizoctonia solani</name>
    <dbReference type="NCBI Taxonomy" id="456999"/>
    <lineage>
        <taxon>Eukaryota</taxon>
        <taxon>Fungi</taxon>
        <taxon>Dikarya</taxon>
        <taxon>Basidiomycota</taxon>
        <taxon>Agaricomycotina</taxon>
        <taxon>Agaricomycetes</taxon>
        <taxon>Cantharellales</taxon>
        <taxon>Ceratobasidiaceae</taxon>
        <taxon>Rhizoctonia</taxon>
    </lineage>
</organism>
<evidence type="ECO:0000256" key="1">
    <source>
        <dbReference type="ARBA" id="ARBA00004141"/>
    </source>
</evidence>
<dbReference type="InterPro" id="IPR037185">
    <property type="entry name" value="EmrE-like"/>
</dbReference>
<sequence length="613" mass="67216">MLGDEPISGAQVAQQRRQYVIGLLLLLIVVLEWTGSNFLTQDLFEDGYNKPFLSCYIHEHGLVFTLPSAGFNQAHSLGGKYGKTRAYALVDDDESRIDNECPPELGPSDFTEHLPLTVSETAKLASIFCVFWFAANWTVNASLGFTSVASTTILSSMSVPALIKHILWEANTAKREPTRQGYQALVDDDESQMDEECSPDLGPSDSMGHPPLTVSETAKLASIFCMTWFAANWTVNASLGFTSVASTTILSSMSGFFTLLIGRAFRVETLSLSKIGAVAVSFAGSMLVSLADNSGAPGKSVTEIPGFNSGHTRPQAIFGDFLALGSALFYALYVVLLKVRIGDESRINMQLFFGFVGIFNILGFWPVGVLLHYTKIEVFEPPSSKKALYAVLLNMFITLSSDFIYVLAMLKTTPLVVTIGLSLTIPLAVGGDLILGTSTSAQALIGGALVLVAFVVIGLEDRGEAPRDRSLHVDTERRRSAERLDGLRQVPLPDQSEDDESLRKSVEAIFASRREQARRARRESGGARATGNQEGTDGRPNPLERGRSRTRSGTFRRERVSGSLRRSEERRTRSRTGRKSSSERDDASRRDFRTQGWEYDRAILSDSEENTEV</sequence>
<feature type="transmembrane region" description="Helical" evidence="6">
    <location>
        <begin position="349"/>
        <end position="367"/>
    </location>
</feature>
<feature type="transmembrane region" description="Helical" evidence="6">
    <location>
        <begin position="20"/>
        <end position="40"/>
    </location>
</feature>
<dbReference type="PANTHER" id="PTHR23051">
    <property type="entry name" value="SOLUTE CARRIER FAMILY 35, MEMBER F5"/>
    <property type="match status" value="1"/>
</dbReference>
<evidence type="ECO:0000256" key="4">
    <source>
        <dbReference type="ARBA" id="ARBA00023136"/>
    </source>
</evidence>
<dbReference type="Proteomes" id="UP000663850">
    <property type="component" value="Unassembled WGS sequence"/>
</dbReference>
<dbReference type="GO" id="GO:0000329">
    <property type="term" value="C:fungal-type vacuole membrane"/>
    <property type="evidence" value="ECO:0007669"/>
    <property type="project" value="TreeGrafter"/>
</dbReference>
<feature type="compositionally biased region" description="Basic and acidic residues" evidence="5">
    <location>
        <begin position="466"/>
        <end position="486"/>
    </location>
</feature>
<comment type="subcellular location">
    <subcellularLocation>
        <location evidence="1">Membrane</location>
        <topology evidence="1">Multi-pass membrane protein</topology>
    </subcellularLocation>
</comment>
<feature type="compositionally biased region" description="Basic and acidic residues" evidence="5">
    <location>
        <begin position="580"/>
        <end position="603"/>
    </location>
</feature>
<evidence type="ECO:0000256" key="2">
    <source>
        <dbReference type="ARBA" id="ARBA00022692"/>
    </source>
</evidence>
<name>A0A8H3C1X0_9AGAM</name>
<comment type="caution">
    <text evidence="7">The sequence shown here is derived from an EMBL/GenBank/DDBJ whole genome shotgun (WGS) entry which is preliminary data.</text>
</comment>
<feature type="transmembrane region" description="Helical" evidence="6">
    <location>
        <begin position="316"/>
        <end position="337"/>
    </location>
</feature>
<feature type="transmembrane region" description="Helical" evidence="6">
    <location>
        <begin position="241"/>
        <end position="260"/>
    </location>
</feature>
<dbReference type="AlphaFoldDB" id="A0A8H3C1X0"/>
<feature type="compositionally biased region" description="Basic and acidic residues" evidence="5">
    <location>
        <begin position="501"/>
        <end position="525"/>
    </location>
</feature>
<feature type="transmembrane region" description="Helical" evidence="6">
    <location>
        <begin position="415"/>
        <end position="435"/>
    </location>
</feature>
<protein>
    <recommendedName>
        <fullName evidence="9">EamA domain-containing protein</fullName>
    </recommendedName>
</protein>
<reference evidence="7" key="1">
    <citation type="submission" date="2021-01" db="EMBL/GenBank/DDBJ databases">
        <authorList>
            <person name="Kaushik A."/>
        </authorList>
    </citation>
    <scope>NUCLEOTIDE SEQUENCE</scope>
    <source>
        <strain evidence="7">Type strain: AG8-Rh-89/</strain>
    </source>
</reference>
<evidence type="ECO:0000256" key="5">
    <source>
        <dbReference type="SAM" id="MobiDB-lite"/>
    </source>
</evidence>
<feature type="region of interest" description="Disordered" evidence="5">
    <location>
        <begin position="466"/>
        <end position="613"/>
    </location>
</feature>
<dbReference type="SUPFAM" id="SSF103481">
    <property type="entry name" value="Multidrug resistance efflux transporter EmrE"/>
    <property type="match status" value="1"/>
</dbReference>
<feature type="transmembrane region" description="Helical" evidence="6">
    <location>
        <begin position="441"/>
        <end position="459"/>
    </location>
</feature>
<keyword evidence="3 6" id="KW-1133">Transmembrane helix</keyword>
<gene>
    <name evidence="7" type="ORF">RDB_LOCUS63805</name>
</gene>
<evidence type="ECO:0000256" key="6">
    <source>
        <dbReference type="SAM" id="Phobius"/>
    </source>
</evidence>
<evidence type="ECO:0000313" key="7">
    <source>
        <dbReference type="EMBL" id="CAE6471744.1"/>
    </source>
</evidence>